<proteinExistence type="predicted"/>
<comment type="caution">
    <text evidence="1">The sequence shown here is derived from an EMBL/GenBank/DDBJ whole genome shotgun (WGS) entry which is preliminary data.</text>
</comment>
<protein>
    <submittedName>
        <fullName evidence="1">Uncharacterized protein</fullName>
    </submittedName>
</protein>
<name>A0ACC1KBH9_9FUNG</name>
<sequence>RALSLFGARAQPKQTREFSYTTLVDPDFADGVQMYQADDLAFSGLSEPDSYAQEQAHRERSSEDRGAIGRNCTADHGCRIRASADCWSSITALDIKRGVWGIDALDADTDLGTIHEEDIPRVEGRARQLRRRARRKIASALERARDGWELFLLSLSQVKRRGGVVPGPCFY</sequence>
<evidence type="ECO:0000313" key="1">
    <source>
        <dbReference type="EMBL" id="KAJ2781392.1"/>
    </source>
</evidence>
<organism evidence="1 2">
    <name type="scientific">Coemansia linderi</name>
    <dbReference type="NCBI Taxonomy" id="2663919"/>
    <lineage>
        <taxon>Eukaryota</taxon>
        <taxon>Fungi</taxon>
        <taxon>Fungi incertae sedis</taxon>
        <taxon>Zoopagomycota</taxon>
        <taxon>Kickxellomycotina</taxon>
        <taxon>Kickxellomycetes</taxon>
        <taxon>Kickxellales</taxon>
        <taxon>Kickxellaceae</taxon>
        <taxon>Coemansia</taxon>
    </lineage>
</organism>
<keyword evidence="2" id="KW-1185">Reference proteome</keyword>
<accession>A0ACC1KBH9</accession>
<feature type="non-terminal residue" evidence="1">
    <location>
        <position position="1"/>
    </location>
</feature>
<dbReference type="Proteomes" id="UP001140066">
    <property type="component" value="Unassembled WGS sequence"/>
</dbReference>
<dbReference type="EMBL" id="JANBUK010001404">
    <property type="protein sequence ID" value="KAJ2781392.1"/>
    <property type="molecule type" value="Genomic_DNA"/>
</dbReference>
<reference evidence="1" key="1">
    <citation type="submission" date="2022-07" db="EMBL/GenBank/DDBJ databases">
        <title>Phylogenomic reconstructions and comparative analyses of Kickxellomycotina fungi.</title>
        <authorList>
            <person name="Reynolds N.K."/>
            <person name="Stajich J.E."/>
            <person name="Barry K."/>
            <person name="Grigoriev I.V."/>
            <person name="Crous P."/>
            <person name="Smith M.E."/>
        </authorList>
    </citation>
    <scope>NUCLEOTIDE SEQUENCE</scope>
    <source>
        <strain evidence="1">BCRC 34191</strain>
    </source>
</reference>
<evidence type="ECO:0000313" key="2">
    <source>
        <dbReference type="Proteomes" id="UP001140066"/>
    </source>
</evidence>
<gene>
    <name evidence="1" type="ORF">GGI18_003722</name>
</gene>